<reference evidence="1" key="1">
    <citation type="submission" date="2014-11" db="EMBL/GenBank/DDBJ databases">
        <authorList>
            <person name="Amaro Gonzalez C."/>
        </authorList>
    </citation>
    <scope>NUCLEOTIDE SEQUENCE</scope>
</reference>
<organism evidence="1">
    <name type="scientific">Anguilla anguilla</name>
    <name type="common">European freshwater eel</name>
    <name type="synonym">Muraena anguilla</name>
    <dbReference type="NCBI Taxonomy" id="7936"/>
    <lineage>
        <taxon>Eukaryota</taxon>
        <taxon>Metazoa</taxon>
        <taxon>Chordata</taxon>
        <taxon>Craniata</taxon>
        <taxon>Vertebrata</taxon>
        <taxon>Euteleostomi</taxon>
        <taxon>Actinopterygii</taxon>
        <taxon>Neopterygii</taxon>
        <taxon>Teleostei</taxon>
        <taxon>Anguilliformes</taxon>
        <taxon>Anguillidae</taxon>
        <taxon>Anguilla</taxon>
    </lineage>
</organism>
<sequence>MKWLCPAFECRPCFHLKVLLFTLHLHSFHSLSLPLSLSLSVSPSLSF</sequence>
<protein>
    <submittedName>
        <fullName evidence="1">Uncharacterized protein</fullName>
    </submittedName>
</protein>
<accession>A0A0E9SAC0</accession>
<dbReference type="EMBL" id="GBXM01070253">
    <property type="protein sequence ID" value="JAH38324.1"/>
    <property type="molecule type" value="Transcribed_RNA"/>
</dbReference>
<proteinExistence type="predicted"/>
<reference evidence="1" key="2">
    <citation type="journal article" date="2015" name="Fish Shellfish Immunol.">
        <title>Early steps in the European eel (Anguilla anguilla)-Vibrio vulnificus interaction in the gills: Role of the RtxA13 toxin.</title>
        <authorList>
            <person name="Callol A."/>
            <person name="Pajuelo D."/>
            <person name="Ebbesson L."/>
            <person name="Teles M."/>
            <person name="MacKenzie S."/>
            <person name="Amaro C."/>
        </authorList>
    </citation>
    <scope>NUCLEOTIDE SEQUENCE</scope>
</reference>
<evidence type="ECO:0000313" key="1">
    <source>
        <dbReference type="EMBL" id="JAH38324.1"/>
    </source>
</evidence>
<dbReference type="EMBL" id="GBXM01091234">
    <property type="protein sequence ID" value="JAH17343.1"/>
    <property type="molecule type" value="Transcribed_RNA"/>
</dbReference>
<name>A0A0E9SAC0_ANGAN</name>
<dbReference type="AlphaFoldDB" id="A0A0E9SAC0"/>